<organism evidence="1">
    <name type="scientific">Neobacillus citreus</name>
    <dbReference type="NCBI Taxonomy" id="2833578"/>
    <lineage>
        <taxon>Bacteria</taxon>
        <taxon>Bacillati</taxon>
        <taxon>Bacillota</taxon>
        <taxon>Bacilli</taxon>
        <taxon>Bacillales</taxon>
        <taxon>Bacillaceae</taxon>
        <taxon>Neobacillus</taxon>
    </lineage>
</organism>
<gene>
    <name evidence="2" type="ORF">KHB02_027555</name>
    <name evidence="1" type="ORF">KHB02_20975</name>
</gene>
<dbReference type="Gene3D" id="4.10.280.10">
    <property type="entry name" value="Helix-loop-helix DNA-binding domain"/>
    <property type="match status" value="1"/>
</dbReference>
<dbReference type="EMBL" id="JAGYPE010000004">
    <property type="protein sequence ID" value="MBS4183869.1"/>
    <property type="molecule type" value="Genomic_DNA"/>
</dbReference>
<dbReference type="InterPro" id="IPR036638">
    <property type="entry name" value="HLH_DNA-bd_sf"/>
</dbReference>
<evidence type="ECO:0000313" key="2">
    <source>
        <dbReference type="EMBL" id="MCH6269291.1"/>
    </source>
</evidence>
<dbReference type="RefSeq" id="WP_213143801.1">
    <property type="nucleotide sequence ID" value="NZ_JAGYPE020000089.1"/>
</dbReference>
<accession>A0A942T0J1</accession>
<sequence>MDNASLILEQISELKNKLETLVYLYGFSSPTVLKCSRELDELIYQIQLLNHVPLNRNDHKNREIEGNY</sequence>
<dbReference type="GO" id="GO:0046983">
    <property type="term" value="F:protein dimerization activity"/>
    <property type="evidence" value="ECO:0007669"/>
    <property type="project" value="InterPro"/>
</dbReference>
<dbReference type="InterPro" id="IPR037208">
    <property type="entry name" value="Spo0E-like_sf"/>
</dbReference>
<dbReference type="InterPro" id="IPR018540">
    <property type="entry name" value="Spo0E-like"/>
</dbReference>
<dbReference type="AlphaFoldDB" id="A0A942T0J1"/>
<dbReference type="EMBL" id="JAGYPE020000089">
    <property type="protein sequence ID" value="MCH6269291.1"/>
    <property type="molecule type" value="Genomic_DNA"/>
</dbReference>
<dbReference type="Proteomes" id="UP000677265">
    <property type="component" value="Unassembled WGS sequence"/>
</dbReference>
<dbReference type="GO" id="GO:0043937">
    <property type="term" value="P:regulation of sporulation"/>
    <property type="evidence" value="ECO:0007669"/>
    <property type="project" value="InterPro"/>
</dbReference>
<proteinExistence type="predicted"/>
<dbReference type="SUPFAM" id="SSF140500">
    <property type="entry name" value="BAS1536-like"/>
    <property type="match status" value="1"/>
</dbReference>
<evidence type="ECO:0000313" key="3">
    <source>
        <dbReference type="Proteomes" id="UP000677265"/>
    </source>
</evidence>
<reference evidence="1" key="1">
    <citation type="submission" date="2021-05" db="EMBL/GenBank/DDBJ databases">
        <title>Novel Bacillus species.</title>
        <authorList>
            <person name="Liu G."/>
        </authorList>
    </citation>
    <scope>NUCLEOTIDE SEQUENCE</scope>
    <source>
        <strain evidence="1 3">FJAT-50051</strain>
    </source>
</reference>
<evidence type="ECO:0000313" key="1">
    <source>
        <dbReference type="EMBL" id="MBS4183869.1"/>
    </source>
</evidence>
<protein>
    <submittedName>
        <fullName evidence="1">Aspartyl-phosphate phosphatase Spo0E family protein</fullName>
    </submittedName>
</protein>
<keyword evidence="3" id="KW-1185">Reference proteome</keyword>
<dbReference type="Pfam" id="PF09388">
    <property type="entry name" value="SpoOE-like"/>
    <property type="match status" value="1"/>
</dbReference>
<comment type="caution">
    <text evidence="1">The sequence shown here is derived from an EMBL/GenBank/DDBJ whole genome shotgun (WGS) entry which is preliminary data.</text>
</comment>
<name>A0A942T0J1_9BACI</name>